<proteinExistence type="predicted"/>
<dbReference type="EMBL" id="BK015535">
    <property type="protein sequence ID" value="DAE11618.1"/>
    <property type="molecule type" value="Genomic_DNA"/>
</dbReference>
<sequence length="59" mass="6903">MERVIKEGDRIRCNGLVVTIKKIYYQFDGGDGDLMCEFEDTSGIHRYWKQQFDGGELIQ</sequence>
<name>A0A8S5PXK8_9CAUD</name>
<evidence type="ECO:0000313" key="1">
    <source>
        <dbReference type="EMBL" id="DAE11618.1"/>
    </source>
</evidence>
<organism evidence="1">
    <name type="scientific">Siphoviridae sp. ct2vX3</name>
    <dbReference type="NCBI Taxonomy" id="2825318"/>
    <lineage>
        <taxon>Viruses</taxon>
        <taxon>Duplodnaviria</taxon>
        <taxon>Heunggongvirae</taxon>
        <taxon>Uroviricota</taxon>
        <taxon>Caudoviricetes</taxon>
    </lineage>
</organism>
<accession>A0A8S5PXK8</accession>
<protein>
    <submittedName>
        <fullName evidence="1">Uncharacterized protein</fullName>
    </submittedName>
</protein>
<reference evidence="1" key="1">
    <citation type="journal article" date="2021" name="Proc. Natl. Acad. Sci. U.S.A.">
        <title>A Catalog of Tens of Thousands of Viruses from Human Metagenomes Reveals Hidden Associations with Chronic Diseases.</title>
        <authorList>
            <person name="Tisza M.J."/>
            <person name="Buck C.B."/>
        </authorList>
    </citation>
    <scope>NUCLEOTIDE SEQUENCE</scope>
    <source>
        <strain evidence="1">Ct2vX3</strain>
    </source>
</reference>